<evidence type="ECO:0000256" key="6">
    <source>
        <dbReference type="ARBA" id="ARBA00022840"/>
    </source>
</evidence>
<dbReference type="InterPro" id="IPR003439">
    <property type="entry name" value="ABC_transporter-like_ATP-bd"/>
</dbReference>
<evidence type="ECO:0000259" key="10">
    <source>
        <dbReference type="PROSITE" id="PS50893"/>
    </source>
</evidence>
<keyword evidence="8 9" id="KW-0472">Membrane</keyword>
<evidence type="ECO:0000256" key="3">
    <source>
        <dbReference type="ARBA" id="ARBA00022692"/>
    </source>
</evidence>
<dbReference type="PANTHER" id="PTHR19229">
    <property type="entry name" value="ATP-BINDING CASSETTE TRANSPORTER SUBFAMILY A ABCA"/>
    <property type="match status" value="1"/>
</dbReference>
<feature type="transmembrane region" description="Helical" evidence="9">
    <location>
        <begin position="43"/>
        <end position="67"/>
    </location>
</feature>
<dbReference type="FunFam" id="3.40.50.300:FF:000298">
    <property type="entry name" value="ATP-binding cassette sub-family A member 12"/>
    <property type="match status" value="1"/>
</dbReference>
<feature type="domain" description="ABC transporter" evidence="10">
    <location>
        <begin position="226"/>
        <end position="461"/>
    </location>
</feature>
<proteinExistence type="predicted"/>
<sequence>MGLRNGVNWTGWFINTVLGMLLMAVAITLVLKLAKITPNGNIIIIWLFLADFSLAMTMFCYMISAFFTRASLAILSGIMIYLTSYLPFVIIVAMQANMEFWISILFSLSATTAFSYGNQLMSRLELQGSGIQWDNMQMVAWHFSFDWACYMMLIDAAIYFIIGWYVRHVFPGKYGLAQPWYFCLSRRYWCKGCCCGDKTDRDYMTEMNGASIVLGEPDPVNLSAGIQTNSLHKDFKKRGKEHRIAVNNLTVNFYRGQITALLGENGAGKTTMINMLTGYLRPTSGHAFIEGNSIISDVSEIRGNLGICPQFDVLYHYMTVYEHLDMFVTLKNKGSKQDQKEEIHRMLKMANLHQFMYSRVSKLSGGQRRRLSVVLAFVGGSRVIILDEPTSGIDPCARRAIWNLILENKDEHTIILCTHNMDEAEALSDRIVMMHKGNLICSGSSLYLKKHYGRGYHLTINKNKLQDVKFDEKGKASLPQITSSTIDILKVILQHVPDAYISEEIGMELTVALPTDRNQASKFPQMFSDLDSKLNALNIQSYGISDTTLEEVFLRLVKHVDQNRLIDANASQTAIFTGVNVIDSDDKNSINKDWSSITSTDSNQSEEASTSSTANTAILNGEVKSARGARLKLYQFGSLFVKRFHHHRRDIRSYFSQLFLPVIFMCLAMACSLIKPSPHDLPSTLLAPSMYGPGTTMFFRMTDNSDMNSKYVAALLQQPGIGTTCMADSDVISQCAKDWDPLFHTSAANSSNTYTAPQPCICQNGFEICPDGASGQPMPYMITPAGNHLYNLTGSRLDTDDYLLRSRQEFLQKRYGGWEFGSEAVVWWDNKGWHALPAFYSTLSNMILRANVKQNAGEYGISTYNHPLPKSKEQLTERLLIQGLADTGIALDNILCILLHTRGICYLLGQ</sequence>
<organism evidence="11 12">
    <name type="scientific">Paralvinella palmiformis</name>
    <dbReference type="NCBI Taxonomy" id="53620"/>
    <lineage>
        <taxon>Eukaryota</taxon>
        <taxon>Metazoa</taxon>
        <taxon>Spiralia</taxon>
        <taxon>Lophotrochozoa</taxon>
        <taxon>Annelida</taxon>
        <taxon>Polychaeta</taxon>
        <taxon>Sedentaria</taxon>
        <taxon>Canalipalpata</taxon>
        <taxon>Terebellida</taxon>
        <taxon>Terebelliformia</taxon>
        <taxon>Alvinellidae</taxon>
        <taxon>Paralvinella</taxon>
    </lineage>
</organism>
<feature type="transmembrane region" description="Helical" evidence="9">
    <location>
        <begin position="12"/>
        <end position="31"/>
    </location>
</feature>
<keyword evidence="5" id="KW-0547">Nucleotide-binding</keyword>
<evidence type="ECO:0000256" key="4">
    <source>
        <dbReference type="ARBA" id="ARBA00022737"/>
    </source>
</evidence>
<keyword evidence="2" id="KW-0813">Transport</keyword>
<dbReference type="GO" id="GO:0005524">
    <property type="term" value="F:ATP binding"/>
    <property type="evidence" value="ECO:0007669"/>
    <property type="project" value="UniProtKB-KW"/>
</dbReference>
<protein>
    <recommendedName>
        <fullName evidence="10">ABC transporter domain-containing protein</fullName>
    </recommendedName>
</protein>
<dbReference type="PANTHER" id="PTHR19229:SF250">
    <property type="entry name" value="ABC TRANSPORTER DOMAIN-CONTAINING PROTEIN-RELATED"/>
    <property type="match status" value="1"/>
</dbReference>
<evidence type="ECO:0000256" key="5">
    <source>
        <dbReference type="ARBA" id="ARBA00022741"/>
    </source>
</evidence>
<dbReference type="InterPro" id="IPR003593">
    <property type="entry name" value="AAA+_ATPase"/>
</dbReference>
<gene>
    <name evidence="11" type="ORF">LSH36_201g05094</name>
</gene>
<evidence type="ECO:0000256" key="1">
    <source>
        <dbReference type="ARBA" id="ARBA00004141"/>
    </source>
</evidence>
<dbReference type="PROSITE" id="PS00211">
    <property type="entry name" value="ABC_TRANSPORTER_1"/>
    <property type="match status" value="1"/>
</dbReference>
<dbReference type="Gene3D" id="3.40.50.300">
    <property type="entry name" value="P-loop containing nucleotide triphosphate hydrolases"/>
    <property type="match status" value="1"/>
</dbReference>
<name>A0AAD9N4P1_9ANNE</name>
<dbReference type="InterPro" id="IPR026082">
    <property type="entry name" value="ABCA"/>
</dbReference>
<comment type="caution">
    <text evidence="11">The sequence shown here is derived from an EMBL/GenBank/DDBJ whole genome shotgun (WGS) entry which is preliminary data.</text>
</comment>
<dbReference type="SUPFAM" id="SSF52540">
    <property type="entry name" value="P-loop containing nucleoside triphosphate hydrolases"/>
    <property type="match status" value="1"/>
</dbReference>
<feature type="transmembrane region" description="Helical" evidence="9">
    <location>
        <begin position="100"/>
        <end position="119"/>
    </location>
</feature>
<accession>A0AAD9N4P1</accession>
<dbReference type="SMART" id="SM00382">
    <property type="entry name" value="AAA"/>
    <property type="match status" value="1"/>
</dbReference>
<dbReference type="PROSITE" id="PS50893">
    <property type="entry name" value="ABC_TRANSPORTER_2"/>
    <property type="match status" value="1"/>
</dbReference>
<dbReference type="GO" id="GO:0140359">
    <property type="term" value="F:ABC-type transporter activity"/>
    <property type="evidence" value="ECO:0007669"/>
    <property type="project" value="InterPro"/>
</dbReference>
<dbReference type="Proteomes" id="UP001208570">
    <property type="component" value="Unassembled WGS sequence"/>
</dbReference>
<keyword evidence="6" id="KW-0067">ATP-binding</keyword>
<evidence type="ECO:0000256" key="8">
    <source>
        <dbReference type="ARBA" id="ARBA00023136"/>
    </source>
</evidence>
<dbReference type="CDD" id="cd03263">
    <property type="entry name" value="ABC_subfamily_A"/>
    <property type="match status" value="1"/>
</dbReference>
<comment type="subcellular location">
    <subcellularLocation>
        <location evidence="1">Membrane</location>
        <topology evidence="1">Multi-pass membrane protein</topology>
    </subcellularLocation>
</comment>
<evidence type="ECO:0000256" key="9">
    <source>
        <dbReference type="SAM" id="Phobius"/>
    </source>
</evidence>
<evidence type="ECO:0000256" key="2">
    <source>
        <dbReference type="ARBA" id="ARBA00022448"/>
    </source>
</evidence>
<keyword evidence="12" id="KW-1185">Reference proteome</keyword>
<dbReference type="GO" id="GO:0005319">
    <property type="term" value="F:lipid transporter activity"/>
    <property type="evidence" value="ECO:0007669"/>
    <property type="project" value="TreeGrafter"/>
</dbReference>
<evidence type="ECO:0000313" key="12">
    <source>
        <dbReference type="Proteomes" id="UP001208570"/>
    </source>
</evidence>
<dbReference type="InterPro" id="IPR017871">
    <property type="entry name" value="ABC_transporter-like_CS"/>
</dbReference>
<dbReference type="EMBL" id="JAODUP010000201">
    <property type="protein sequence ID" value="KAK2156997.1"/>
    <property type="molecule type" value="Genomic_DNA"/>
</dbReference>
<feature type="transmembrane region" description="Helical" evidence="9">
    <location>
        <begin position="73"/>
        <end position="93"/>
    </location>
</feature>
<keyword evidence="7 9" id="KW-1133">Transmembrane helix</keyword>
<dbReference type="InterPro" id="IPR027417">
    <property type="entry name" value="P-loop_NTPase"/>
</dbReference>
<evidence type="ECO:0000256" key="7">
    <source>
        <dbReference type="ARBA" id="ARBA00022989"/>
    </source>
</evidence>
<dbReference type="AlphaFoldDB" id="A0AAD9N4P1"/>
<keyword evidence="3 9" id="KW-0812">Transmembrane</keyword>
<keyword evidence="4" id="KW-0677">Repeat</keyword>
<reference evidence="11" key="1">
    <citation type="journal article" date="2023" name="Mol. Biol. Evol.">
        <title>Third-Generation Sequencing Reveals the Adaptive Role of the Epigenome in Three Deep-Sea Polychaetes.</title>
        <authorList>
            <person name="Perez M."/>
            <person name="Aroh O."/>
            <person name="Sun Y."/>
            <person name="Lan Y."/>
            <person name="Juniper S.K."/>
            <person name="Young C.R."/>
            <person name="Angers B."/>
            <person name="Qian P.Y."/>
        </authorList>
    </citation>
    <scope>NUCLEOTIDE SEQUENCE</scope>
    <source>
        <strain evidence="11">P08H-3</strain>
    </source>
</reference>
<feature type="transmembrane region" description="Helical" evidence="9">
    <location>
        <begin position="139"/>
        <end position="166"/>
    </location>
</feature>
<dbReference type="GO" id="GO:0016887">
    <property type="term" value="F:ATP hydrolysis activity"/>
    <property type="evidence" value="ECO:0007669"/>
    <property type="project" value="InterPro"/>
</dbReference>
<dbReference type="Pfam" id="PF00005">
    <property type="entry name" value="ABC_tran"/>
    <property type="match status" value="1"/>
</dbReference>
<dbReference type="GO" id="GO:0016020">
    <property type="term" value="C:membrane"/>
    <property type="evidence" value="ECO:0007669"/>
    <property type="project" value="UniProtKB-SubCell"/>
</dbReference>
<evidence type="ECO:0000313" key="11">
    <source>
        <dbReference type="EMBL" id="KAK2156997.1"/>
    </source>
</evidence>